<evidence type="ECO:0000313" key="8">
    <source>
        <dbReference type="Proteomes" id="UP000231019"/>
    </source>
</evidence>
<comment type="subcellular location">
    <subcellularLocation>
        <location evidence="1">Membrane</location>
        <topology evidence="1">Multi-pass membrane protein</topology>
    </subcellularLocation>
</comment>
<evidence type="ECO:0000256" key="6">
    <source>
        <dbReference type="SAM" id="Phobius"/>
    </source>
</evidence>
<feature type="transmembrane region" description="Helical" evidence="6">
    <location>
        <begin position="243"/>
        <end position="273"/>
    </location>
</feature>
<evidence type="ECO:0000256" key="2">
    <source>
        <dbReference type="ARBA" id="ARBA00009773"/>
    </source>
</evidence>
<accession>A0A2M7G940</accession>
<dbReference type="EMBL" id="PFFQ01000012">
    <property type="protein sequence ID" value="PIW18620.1"/>
    <property type="molecule type" value="Genomic_DNA"/>
</dbReference>
<gene>
    <name evidence="7" type="ORF">COW36_04830</name>
</gene>
<comment type="caution">
    <text evidence="7">The sequence shown here is derived from an EMBL/GenBank/DDBJ whole genome shotgun (WGS) entry which is preliminary data.</text>
</comment>
<feature type="transmembrane region" description="Helical" evidence="6">
    <location>
        <begin position="216"/>
        <end position="237"/>
    </location>
</feature>
<dbReference type="PANTHER" id="PTHR21716">
    <property type="entry name" value="TRANSMEMBRANE PROTEIN"/>
    <property type="match status" value="1"/>
</dbReference>
<evidence type="ECO:0000256" key="3">
    <source>
        <dbReference type="ARBA" id="ARBA00022692"/>
    </source>
</evidence>
<keyword evidence="5 6" id="KW-0472">Membrane</keyword>
<dbReference type="Pfam" id="PF01594">
    <property type="entry name" value="AI-2E_transport"/>
    <property type="match status" value="1"/>
</dbReference>
<sequence length="379" mass="41898">MDRKLFFTLFVSLLLGFLLWQLYLIFEPFVQSLLWAGILVILSYPLYAKLLGKFPQKPELVSLSMCLGITLGLVLPSTLLLILLFQDLSEGAINLSKTVQTTDIETLLQHPLLQTPLWLKAQALFNQYVRIENLDFKATAMNALKSLSQIMLESSKGFFKAFSGIFVLLALIEINLFFLFRDGKRFLEFIKSLIPIEAEYKNLVLSRMREVIQASIFGSVGTACAQGFLGGLAFLVLGVPSAILWGVVMSVLSFLPLIGPPVVWGPAALWLFFNGHPVKAIILVVWGVLVVGTIDNILRPILISSVSSEDNRLNTLVLFLSVLGGLKVFGFLGIVLAPLLIVLTLTLLELLQIGLGYHDGIRLIVRLNSPETESPPNES</sequence>
<name>A0A2M7G940_9BACT</name>
<dbReference type="Proteomes" id="UP000231019">
    <property type="component" value="Unassembled WGS sequence"/>
</dbReference>
<feature type="transmembrane region" description="Helical" evidence="6">
    <location>
        <begin position="280"/>
        <end position="298"/>
    </location>
</feature>
<dbReference type="AlphaFoldDB" id="A0A2M7G940"/>
<evidence type="ECO:0008006" key="9">
    <source>
        <dbReference type="Google" id="ProtNLM"/>
    </source>
</evidence>
<dbReference type="InterPro" id="IPR002549">
    <property type="entry name" value="AI-2E-like"/>
</dbReference>
<proteinExistence type="inferred from homology"/>
<reference evidence="7 8" key="1">
    <citation type="submission" date="2017-09" db="EMBL/GenBank/DDBJ databases">
        <title>Depth-based differentiation of microbial function through sediment-hosted aquifers and enrichment of novel symbionts in the deep terrestrial subsurface.</title>
        <authorList>
            <person name="Probst A.J."/>
            <person name="Ladd B."/>
            <person name="Jarett J.K."/>
            <person name="Geller-Mcgrath D.E."/>
            <person name="Sieber C.M."/>
            <person name="Emerson J.B."/>
            <person name="Anantharaman K."/>
            <person name="Thomas B.C."/>
            <person name="Malmstrom R."/>
            <person name="Stieglmeier M."/>
            <person name="Klingl A."/>
            <person name="Woyke T."/>
            <person name="Ryan C.M."/>
            <person name="Banfield J.F."/>
        </authorList>
    </citation>
    <scope>NUCLEOTIDE SEQUENCE [LARGE SCALE GENOMIC DNA]</scope>
    <source>
        <strain evidence="7">CG17_big_fil_post_rev_8_21_14_2_50_48_46</strain>
    </source>
</reference>
<comment type="similarity">
    <text evidence="2">Belongs to the autoinducer-2 exporter (AI-2E) (TC 2.A.86) family.</text>
</comment>
<keyword evidence="4 6" id="KW-1133">Transmembrane helix</keyword>
<feature type="transmembrane region" description="Helical" evidence="6">
    <location>
        <begin position="5"/>
        <end position="23"/>
    </location>
</feature>
<feature type="transmembrane region" description="Helical" evidence="6">
    <location>
        <begin position="29"/>
        <end position="48"/>
    </location>
</feature>
<evidence type="ECO:0000256" key="5">
    <source>
        <dbReference type="ARBA" id="ARBA00023136"/>
    </source>
</evidence>
<feature type="transmembrane region" description="Helical" evidence="6">
    <location>
        <begin position="161"/>
        <end position="180"/>
    </location>
</feature>
<dbReference type="PANTHER" id="PTHR21716:SF4">
    <property type="entry name" value="TRANSMEMBRANE PROTEIN 245"/>
    <property type="match status" value="1"/>
</dbReference>
<dbReference type="GO" id="GO:0016020">
    <property type="term" value="C:membrane"/>
    <property type="evidence" value="ECO:0007669"/>
    <property type="project" value="UniProtKB-SubCell"/>
</dbReference>
<evidence type="ECO:0000313" key="7">
    <source>
        <dbReference type="EMBL" id="PIW18620.1"/>
    </source>
</evidence>
<keyword evidence="3 6" id="KW-0812">Transmembrane</keyword>
<feature type="transmembrane region" description="Helical" evidence="6">
    <location>
        <begin position="318"/>
        <end position="348"/>
    </location>
</feature>
<feature type="transmembrane region" description="Helical" evidence="6">
    <location>
        <begin position="60"/>
        <end position="85"/>
    </location>
</feature>
<evidence type="ECO:0000256" key="1">
    <source>
        <dbReference type="ARBA" id="ARBA00004141"/>
    </source>
</evidence>
<organism evidence="7 8">
    <name type="scientific">bacterium (Candidatus Blackallbacteria) CG17_big_fil_post_rev_8_21_14_2_50_48_46</name>
    <dbReference type="NCBI Taxonomy" id="2014261"/>
    <lineage>
        <taxon>Bacteria</taxon>
        <taxon>Candidatus Blackallbacteria</taxon>
    </lineage>
</organism>
<protein>
    <recommendedName>
        <fullName evidence="9">AI-2E family transporter</fullName>
    </recommendedName>
</protein>
<evidence type="ECO:0000256" key="4">
    <source>
        <dbReference type="ARBA" id="ARBA00022989"/>
    </source>
</evidence>